<protein>
    <submittedName>
        <fullName evidence="1">Uncharacterized protein</fullName>
    </submittedName>
</protein>
<sequence length="150" mass="16689">MPYAEIPMQGSSRLRGFRLFFAILLAGAISSSAWAKTNYYPLKKVLSSPSRKAGQLSPDDYITVTVDGTKKKVAVWSSAPSQPFRRIGVLETNRWRKHAARIAAKNGGDGILLVGHEEEPYVPAWVGRQLGTPRFSEFRYWWVIVGPGVP</sequence>
<proteinExistence type="predicted"/>
<keyword evidence="2" id="KW-1185">Reference proteome</keyword>
<name>A0A5E6MA41_9BACT</name>
<dbReference type="Proteomes" id="UP000334923">
    <property type="component" value="Unassembled WGS sequence"/>
</dbReference>
<accession>A0A5E6MA41</accession>
<reference evidence="1 2" key="1">
    <citation type="submission" date="2019-09" db="EMBL/GenBank/DDBJ databases">
        <authorList>
            <person name="Cremers G."/>
        </authorList>
    </citation>
    <scope>NUCLEOTIDE SEQUENCE [LARGE SCALE GENOMIC DNA]</scope>
    <source>
        <strain evidence="1">4A</strain>
    </source>
</reference>
<dbReference type="EMBL" id="CABFVA020000065">
    <property type="protein sequence ID" value="VVM06265.1"/>
    <property type="molecule type" value="Genomic_DNA"/>
</dbReference>
<dbReference type="AlphaFoldDB" id="A0A5E6MA41"/>
<gene>
    <name evidence="1" type="ORF">MAMT_01089</name>
</gene>
<organism evidence="1 2">
    <name type="scientific">Methylacidimicrobium tartarophylax</name>
    <dbReference type="NCBI Taxonomy" id="1041768"/>
    <lineage>
        <taxon>Bacteria</taxon>
        <taxon>Pseudomonadati</taxon>
        <taxon>Verrucomicrobiota</taxon>
        <taxon>Methylacidimicrobium</taxon>
    </lineage>
</organism>
<evidence type="ECO:0000313" key="2">
    <source>
        <dbReference type="Proteomes" id="UP000334923"/>
    </source>
</evidence>
<evidence type="ECO:0000313" key="1">
    <source>
        <dbReference type="EMBL" id="VVM06265.1"/>
    </source>
</evidence>